<accession>A0A8D2IMA5</accession>
<dbReference type="CDD" id="cd17716">
    <property type="entry name" value="BRCT_microcephalin_rpt1"/>
    <property type="match status" value="1"/>
</dbReference>
<dbReference type="GO" id="GO:0000278">
    <property type="term" value="P:mitotic cell cycle"/>
    <property type="evidence" value="ECO:0007669"/>
    <property type="project" value="TreeGrafter"/>
</dbReference>
<keyword evidence="4" id="KW-1185">Reference proteome</keyword>
<protein>
    <submittedName>
        <fullName evidence="3">Microcephalin 1</fullName>
    </submittedName>
</protein>
<dbReference type="AlphaFoldDB" id="A0A8D2IMA5"/>
<dbReference type="PANTHER" id="PTHR14625:SF3">
    <property type="entry name" value="MICROCEPHALIN"/>
    <property type="match status" value="1"/>
</dbReference>
<organism evidence="3 4">
    <name type="scientific">Varanus komodoensis</name>
    <name type="common">Komodo dragon</name>
    <dbReference type="NCBI Taxonomy" id="61221"/>
    <lineage>
        <taxon>Eukaryota</taxon>
        <taxon>Metazoa</taxon>
        <taxon>Chordata</taxon>
        <taxon>Craniata</taxon>
        <taxon>Vertebrata</taxon>
        <taxon>Euteleostomi</taxon>
        <taxon>Lepidosauria</taxon>
        <taxon>Squamata</taxon>
        <taxon>Bifurcata</taxon>
        <taxon>Unidentata</taxon>
        <taxon>Episquamata</taxon>
        <taxon>Toxicofera</taxon>
        <taxon>Anguimorpha</taxon>
        <taxon>Paleoanguimorpha</taxon>
        <taxon>Varanoidea</taxon>
        <taxon>Varanidae</taxon>
        <taxon>Varanus</taxon>
    </lineage>
</organism>
<sequence>IESIHLIIDLPFLLRTENYSETFIQQLLDMGAKVSKTFNKQVTHVIFKDGLSSTWNKAQKVGVKVVSVLWVEKCRELGAHVDESLYPAINTNEGLPQLNKKHKCMQPKNFIEKTPENDKRLQKKLEIMAKELAVQKAATETDIPVLLFEDDGSLVYSPVTKIKYQCSAMERRVKEMKEKRENLSPTGMLARICERIKTFFNAVAVLVLQLFYHTIFSQKRKRETENDGNAENNDNVQPLQSQREESVALNYNSKRAKRDRVETPDCLLNLNSKEQICATSVNRCSPTTGKLLLEHGKQNLVVQVVKKLGGFLFSDEVCESTSHVVAGAPRRTLNVLMGMARGCWIVCYEWVLWSLEYGQWISEEPYELSVDFPAAPICRFQLNLPNRKGHLKLFSDQPIMFISCFSQPPCEKLSELVQLFGGKVCKTLRQAKICIGKCKVGKHTDIQCLSEKWILDSITHHKICPLESYIFQTKL</sequence>
<dbReference type="InterPro" id="IPR001357">
    <property type="entry name" value="BRCT_dom"/>
</dbReference>
<dbReference type="Proteomes" id="UP000694545">
    <property type="component" value="Unplaced"/>
</dbReference>
<evidence type="ECO:0000259" key="2">
    <source>
        <dbReference type="PROSITE" id="PS50172"/>
    </source>
</evidence>
<dbReference type="SUPFAM" id="SSF52113">
    <property type="entry name" value="BRCT domain"/>
    <property type="match status" value="3"/>
</dbReference>
<feature type="compositionally biased region" description="Polar residues" evidence="1">
    <location>
        <begin position="227"/>
        <end position="241"/>
    </location>
</feature>
<proteinExistence type="predicted"/>
<dbReference type="FunFam" id="3.40.50.10190:FF:000047">
    <property type="entry name" value="Microcephalin"/>
    <property type="match status" value="1"/>
</dbReference>
<dbReference type="Pfam" id="PF12738">
    <property type="entry name" value="PTCB-BRCT"/>
    <property type="match status" value="1"/>
</dbReference>
<dbReference type="CDD" id="cd17751">
    <property type="entry name" value="BRCT_microcephalin_rpt3"/>
    <property type="match status" value="1"/>
</dbReference>
<dbReference type="PANTHER" id="PTHR14625">
    <property type="entry name" value="MICROCEPHALIN"/>
    <property type="match status" value="1"/>
</dbReference>
<evidence type="ECO:0000313" key="3">
    <source>
        <dbReference type="Ensembl" id="ENSVKKP00000000501.1"/>
    </source>
</evidence>
<evidence type="ECO:0000256" key="1">
    <source>
        <dbReference type="SAM" id="MobiDB-lite"/>
    </source>
</evidence>
<name>A0A8D2IMA5_VARKO</name>
<reference evidence="3" key="1">
    <citation type="submission" date="2025-08" db="UniProtKB">
        <authorList>
            <consortium name="Ensembl"/>
        </authorList>
    </citation>
    <scope>IDENTIFICATION</scope>
</reference>
<feature type="region of interest" description="Disordered" evidence="1">
    <location>
        <begin position="222"/>
        <end position="247"/>
    </location>
</feature>
<dbReference type="InterPro" id="IPR022047">
    <property type="entry name" value="Microcephalin-like"/>
</dbReference>
<dbReference type="Ensembl" id="ENSVKKT00000000522.1">
    <property type="protein sequence ID" value="ENSVKKP00000000501.1"/>
    <property type="gene ID" value="ENSVKKG00000000444.1"/>
</dbReference>
<dbReference type="PROSITE" id="PS50172">
    <property type="entry name" value="BRCT"/>
    <property type="match status" value="3"/>
</dbReference>
<dbReference type="CDD" id="cd17736">
    <property type="entry name" value="BRCT_microcephalin_rpt2"/>
    <property type="match status" value="1"/>
</dbReference>
<dbReference type="OMA" id="KPRSWRT"/>
<evidence type="ECO:0000313" key="4">
    <source>
        <dbReference type="Proteomes" id="UP000694545"/>
    </source>
</evidence>
<dbReference type="InterPro" id="IPR036420">
    <property type="entry name" value="BRCT_dom_sf"/>
</dbReference>
<feature type="domain" description="BRCT" evidence="2">
    <location>
        <begin position="389"/>
        <end position="471"/>
    </location>
</feature>
<reference evidence="3" key="2">
    <citation type="submission" date="2025-09" db="UniProtKB">
        <authorList>
            <consortium name="Ensembl"/>
        </authorList>
    </citation>
    <scope>IDENTIFICATION</scope>
</reference>
<feature type="domain" description="BRCT" evidence="2">
    <location>
        <begin position="1"/>
        <end position="88"/>
    </location>
</feature>
<dbReference type="Gene3D" id="3.40.50.10190">
    <property type="entry name" value="BRCT domain"/>
    <property type="match status" value="3"/>
</dbReference>
<dbReference type="SMART" id="SM00292">
    <property type="entry name" value="BRCT"/>
    <property type="match status" value="3"/>
</dbReference>
<feature type="domain" description="BRCT" evidence="2">
    <location>
        <begin position="301"/>
        <end position="368"/>
    </location>
</feature>